<dbReference type="EC" id="1.7.99.4" evidence="10"/>
<dbReference type="CDD" id="cd02792">
    <property type="entry name" value="MopB_CT_Formate-Dh-Na-like"/>
    <property type="match status" value="1"/>
</dbReference>
<comment type="subcellular location">
    <subcellularLocation>
        <location evidence="2">Cell envelope</location>
    </subcellularLocation>
</comment>
<dbReference type="GO" id="GO:0009055">
    <property type="term" value="F:electron transfer activity"/>
    <property type="evidence" value="ECO:0007669"/>
    <property type="project" value="TreeGrafter"/>
</dbReference>
<dbReference type="GO" id="GO:0030151">
    <property type="term" value="F:molybdenum ion binding"/>
    <property type="evidence" value="ECO:0007669"/>
    <property type="project" value="TreeGrafter"/>
</dbReference>
<dbReference type="InterPro" id="IPR006656">
    <property type="entry name" value="Mopterin_OxRdtase"/>
</dbReference>
<dbReference type="Gene3D" id="3.40.50.740">
    <property type="match status" value="1"/>
</dbReference>
<evidence type="ECO:0000256" key="8">
    <source>
        <dbReference type="ARBA" id="ARBA00023014"/>
    </source>
</evidence>
<dbReference type="PROSITE" id="PS51669">
    <property type="entry name" value="4FE4S_MOW_BIS_MGD"/>
    <property type="match status" value="1"/>
</dbReference>
<evidence type="ECO:0000256" key="6">
    <source>
        <dbReference type="ARBA" id="ARBA00023002"/>
    </source>
</evidence>
<evidence type="ECO:0000256" key="2">
    <source>
        <dbReference type="ARBA" id="ARBA00004196"/>
    </source>
</evidence>
<keyword evidence="7" id="KW-0408">Iron</keyword>
<comment type="caution">
    <text evidence="10">The sequence shown here is derived from an EMBL/GenBank/DDBJ whole genome shotgun (WGS) entry which is preliminary data.</text>
</comment>
<dbReference type="GO" id="GO:0016491">
    <property type="term" value="F:oxidoreductase activity"/>
    <property type="evidence" value="ECO:0007669"/>
    <property type="project" value="UniProtKB-KW"/>
</dbReference>
<organism evidence="10 11">
    <name type="scientific">Candidatus Argoarchaeum ethanivorans</name>
    <dbReference type="NCBI Taxonomy" id="2608793"/>
    <lineage>
        <taxon>Archaea</taxon>
        <taxon>Methanobacteriati</taxon>
        <taxon>Methanobacteriota</taxon>
        <taxon>Stenosarchaea group</taxon>
        <taxon>Methanomicrobia</taxon>
        <taxon>Methanosarcinales</taxon>
        <taxon>Methanosarcinales incertae sedis</taxon>
        <taxon>GOM Arc I cluster</taxon>
        <taxon>Candidatus Argoarchaeum</taxon>
    </lineage>
</organism>
<dbReference type="InterPro" id="IPR006963">
    <property type="entry name" value="Mopterin_OxRdtase_4Fe-4S_dom"/>
</dbReference>
<dbReference type="Proteomes" id="UP000610373">
    <property type="component" value="Unassembled WGS sequence"/>
</dbReference>
<sequence>MATKPDSIVGCSNIKMSRRTFSKLTAIGTAAALSGIGLDRYDHTIDKLIEQASATASSGVTHIKTICSHCALGCGLLGKVENGVLTGIEPWEDHPVNAGSLCSKGAAIREIVNSETRLRYPMKKSGGKWQRISWEEALDEIAAKIADIKATDGPDSIFYMGSAKMTNEECYLFRKFAAFNGTNNVDHQARICHSTTVAGMANTWSFGAMTNSWNDMRHSKLIFFCGENAAASHPVAMQHILEGKARGAKFIVADPRFTKSAALADMYVRFRPGTDIPFIWGICNEIVKNNWHDTDFIEKRTYGFDQWWDVVKDYTPEVVEDITWVKADTIRELAYEWAHTSPACICWAMGATQHTVGTNNIRSFACLELLTGNVGKSGGGCNAFRGHDNVQGATDMCVLSHWLPSYYGLTEGSWKHWVGVWNEHAPITYDDLKAEFAEYNGKSLMHVKGLTVSRWYEGVLDSSVAQPKPVKMVFVWGHSLNSITEMKRMKEAMEKVDLIVGIDPHATIASSLADRPDGIIVLPASTVFEKDGSVTNSARQVQWRNSLVDPLYESKSDYWIMKELAVRLGFGKHFTYNSPEDVLREINRGANVIMMRESPERIKRQQEHSSDFSIEDCQAKSGPCKGEYWGLPWPCWNDQHPGTPLLYRNDIPIAEGGSEFRTRFRGKESTPGNPVSDDGLSMLGAGYAHPEGYDELNADGTPGSGWKFETDADFSELIAENKCPSGAGRGRFRAWNLPDPIPVHREPIETPRPDLIDKYPTYDDVDDHYRIKCLYKTIQDERRNLVNTHPIILSSGRQVEHMGGGAETRSCKYLVELQPENYVEINPELADEIGARHWDYVWVETLRGRIKVRAYVTERVNRETAFIPYHWAGWMEGKPYEDRYPSGTAELALGDSVNIICVDGYDRTTNMQETKAALCKIYKV</sequence>
<dbReference type="Gene3D" id="2.20.25.90">
    <property type="entry name" value="ADC-like domains"/>
    <property type="match status" value="1"/>
</dbReference>
<accession>A0A811TAG3</accession>
<dbReference type="SMART" id="SM00926">
    <property type="entry name" value="Molybdop_Fe4S4"/>
    <property type="match status" value="1"/>
</dbReference>
<dbReference type="PANTHER" id="PTHR43598">
    <property type="entry name" value="TUNGSTEN-CONTAINING FORMYLMETHANOFURAN DEHYDROGENASE 2 SUBUNIT B"/>
    <property type="match status" value="1"/>
</dbReference>
<keyword evidence="6 10" id="KW-0560">Oxidoreductase</keyword>
<dbReference type="Pfam" id="PF00384">
    <property type="entry name" value="Molybdopterin"/>
    <property type="match status" value="1"/>
</dbReference>
<dbReference type="FunFam" id="2.20.25.90:FF:000006">
    <property type="entry name" value="Formate dehydrogenase alpha subunit"/>
    <property type="match status" value="1"/>
</dbReference>
<dbReference type="GO" id="GO:0009061">
    <property type="term" value="P:anaerobic respiration"/>
    <property type="evidence" value="ECO:0007669"/>
    <property type="project" value="TreeGrafter"/>
</dbReference>
<dbReference type="Gene3D" id="2.40.40.20">
    <property type="match status" value="1"/>
</dbReference>
<dbReference type="FunFam" id="2.40.40.20:FF:000013">
    <property type="entry name" value="Dimethyl sulfoxide reductase subunit A"/>
    <property type="match status" value="1"/>
</dbReference>
<dbReference type="FunFam" id="3.40.228.10:FF:000002">
    <property type="entry name" value="Formate dehydrogenase subunit alpha"/>
    <property type="match status" value="1"/>
</dbReference>
<evidence type="ECO:0000259" key="9">
    <source>
        <dbReference type="PROSITE" id="PS51669"/>
    </source>
</evidence>
<evidence type="ECO:0000313" key="11">
    <source>
        <dbReference type="Proteomes" id="UP000610373"/>
    </source>
</evidence>
<dbReference type="SUPFAM" id="SSF50692">
    <property type="entry name" value="ADC-like"/>
    <property type="match status" value="1"/>
</dbReference>
<evidence type="ECO:0000256" key="5">
    <source>
        <dbReference type="ARBA" id="ARBA00022723"/>
    </source>
</evidence>
<name>A0A811TAG3_9EURY</name>
<evidence type="ECO:0000313" key="10">
    <source>
        <dbReference type="EMBL" id="CAD6491785.1"/>
    </source>
</evidence>
<dbReference type="Gene3D" id="3.40.228.10">
    <property type="entry name" value="Dimethylsulfoxide Reductase, domain 2"/>
    <property type="match status" value="1"/>
</dbReference>
<evidence type="ECO:0000256" key="3">
    <source>
        <dbReference type="ARBA" id="ARBA00010312"/>
    </source>
</evidence>
<dbReference type="PIRSF" id="PIRSF036643">
    <property type="entry name" value="FDH_alpha"/>
    <property type="match status" value="1"/>
</dbReference>
<proteinExistence type="inferred from homology"/>
<evidence type="ECO:0000256" key="7">
    <source>
        <dbReference type="ARBA" id="ARBA00023004"/>
    </source>
</evidence>
<dbReference type="EMBL" id="CAJHIO010000008">
    <property type="protein sequence ID" value="CAD6491785.1"/>
    <property type="molecule type" value="Genomic_DNA"/>
</dbReference>
<feature type="domain" description="4Fe-4S Mo/W bis-MGD-type" evidence="9">
    <location>
        <begin position="60"/>
        <end position="116"/>
    </location>
</feature>
<keyword evidence="5" id="KW-0479">Metal-binding</keyword>
<dbReference type="Pfam" id="PF04879">
    <property type="entry name" value="Molybdop_Fe4S4"/>
    <property type="match status" value="1"/>
</dbReference>
<keyword evidence="8" id="KW-0411">Iron-sulfur</keyword>
<dbReference type="GO" id="GO:0043546">
    <property type="term" value="F:molybdopterin cofactor binding"/>
    <property type="evidence" value="ECO:0007669"/>
    <property type="project" value="InterPro"/>
</dbReference>
<comment type="similarity">
    <text evidence="3">Belongs to the prokaryotic molybdopterin-containing oxidoreductase family.</text>
</comment>
<dbReference type="GO" id="GO:0051539">
    <property type="term" value="F:4 iron, 4 sulfur cluster binding"/>
    <property type="evidence" value="ECO:0007669"/>
    <property type="project" value="UniProtKB-KW"/>
</dbReference>
<dbReference type="AlphaFoldDB" id="A0A811TAG3"/>
<dbReference type="Pfam" id="PF01568">
    <property type="entry name" value="Molydop_binding"/>
    <property type="match status" value="1"/>
</dbReference>
<evidence type="ECO:0000256" key="1">
    <source>
        <dbReference type="ARBA" id="ARBA00001966"/>
    </source>
</evidence>
<dbReference type="InterPro" id="IPR006657">
    <property type="entry name" value="MoPterin_dinucl-bd_dom"/>
</dbReference>
<protein>
    <submittedName>
        <fullName evidence="10">Nitrate reductase</fullName>
        <ecNumber evidence="10">1.7.99.4</ecNumber>
    </submittedName>
</protein>
<dbReference type="InterPro" id="IPR009010">
    <property type="entry name" value="Asp_de-COase-like_dom_sf"/>
</dbReference>
<gene>
    <name evidence="10" type="primary">napA</name>
    <name evidence="10" type="ORF">CHKLHMKO_00190</name>
</gene>
<dbReference type="PANTHER" id="PTHR43598:SF1">
    <property type="entry name" value="FORMATE DEHYDROGENASE-O MAJOR SUBUNIT"/>
    <property type="match status" value="1"/>
</dbReference>
<comment type="cofactor">
    <cofactor evidence="1">
        <name>[4Fe-4S] cluster</name>
        <dbReference type="ChEBI" id="CHEBI:49883"/>
    </cofactor>
</comment>
<evidence type="ECO:0000256" key="4">
    <source>
        <dbReference type="ARBA" id="ARBA00022485"/>
    </source>
</evidence>
<reference evidence="10" key="1">
    <citation type="submission" date="2020-10" db="EMBL/GenBank/DDBJ databases">
        <authorList>
            <person name="Hahn C.J."/>
            <person name="Laso-Perez R."/>
            <person name="Vulcano F."/>
            <person name="Vaziourakis K.-M."/>
            <person name="Stokke R."/>
            <person name="Steen I.H."/>
            <person name="Teske A."/>
            <person name="Boetius A."/>
            <person name="Liebeke M."/>
            <person name="Amann R."/>
            <person name="Knittel K."/>
        </authorList>
    </citation>
    <scope>NUCLEOTIDE SEQUENCE</scope>
    <source>
        <strain evidence="10">Gfbio:e3339647-f889-4370-9287-4fb5cb688e4c:AG392O15_GoMArc1</strain>
    </source>
</reference>
<keyword evidence="4" id="KW-0004">4Fe-4S</keyword>
<dbReference type="SUPFAM" id="SSF53706">
    <property type="entry name" value="Formate dehydrogenase/DMSO reductase, domains 1-3"/>
    <property type="match status" value="1"/>
</dbReference>